<evidence type="ECO:0000313" key="1">
    <source>
        <dbReference type="EMBL" id="EEV17793.1"/>
    </source>
</evidence>
<dbReference type="AlphaFoldDB" id="C8PGX2"/>
<name>C8PGX2_9BACT</name>
<organism evidence="1 2">
    <name type="scientific">Campylobacter gracilis RM3268</name>
    <dbReference type="NCBI Taxonomy" id="553220"/>
    <lineage>
        <taxon>Bacteria</taxon>
        <taxon>Pseudomonadati</taxon>
        <taxon>Campylobacterota</taxon>
        <taxon>Epsilonproteobacteria</taxon>
        <taxon>Campylobacterales</taxon>
        <taxon>Campylobacteraceae</taxon>
        <taxon>Campylobacter</taxon>
    </lineage>
</organism>
<gene>
    <name evidence="1" type="ORF">CAMGR0001_2160</name>
</gene>
<proteinExistence type="predicted"/>
<comment type="caution">
    <text evidence="1">The sequence shown here is derived from an EMBL/GenBank/DDBJ whole genome shotgun (WGS) entry which is preliminary data.</text>
</comment>
<evidence type="ECO:0000313" key="2">
    <source>
        <dbReference type="Proteomes" id="UP000005709"/>
    </source>
</evidence>
<dbReference type="Proteomes" id="UP000005709">
    <property type="component" value="Unassembled WGS sequence"/>
</dbReference>
<sequence>MGKQSNAVLRRRRPARSVTSQWEPLFAPRYAYHGLKFKRNFIKAKRRF</sequence>
<keyword evidence="2" id="KW-1185">Reference proteome</keyword>
<accession>C8PGX2</accession>
<dbReference type="EMBL" id="ACYG01000022">
    <property type="protein sequence ID" value="EEV17793.1"/>
    <property type="molecule type" value="Genomic_DNA"/>
</dbReference>
<reference evidence="1 2" key="1">
    <citation type="submission" date="2009-07" db="EMBL/GenBank/DDBJ databases">
        <authorList>
            <person name="Madupu R."/>
            <person name="Sebastian Y."/>
            <person name="Durkin A.S."/>
            <person name="Torralba M."/>
            <person name="Methe B."/>
            <person name="Sutton G.G."/>
            <person name="Strausberg R.L."/>
            <person name="Nelson K.E."/>
        </authorList>
    </citation>
    <scope>NUCLEOTIDE SEQUENCE [LARGE SCALE GENOMIC DNA]</scope>
    <source>
        <strain evidence="1 2">RM3268</strain>
    </source>
</reference>
<protein>
    <submittedName>
        <fullName evidence="1">Uncharacterized protein</fullName>
    </submittedName>
</protein>